<dbReference type="PROSITE" id="PS50879">
    <property type="entry name" value="RNASE_H_1"/>
    <property type="match status" value="1"/>
</dbReference>
<dbReference type="PANTHER" id="PTHR33166">
    <property type="entry name" value="GAG_P30 DOMAIN-CONTAINING PROTEIN"/>
    <property type="match status" value="1"/>
</dbReference>
<feature type="domain" description="RNase H type-1" evidence="3">
    <location>
        <begin position="411"/>
        <end position="559"/>
    </location>
</feature>
<dbReference type="Pfam" id="PF02093">
    <property type="entry name" value="Gag_p30"/>
    <property type="match status" value="1"/>
</dbReference>
<dbReference type="AlphaFoldDB" id="A0A3M0JP62"/>
<proteinExistence type="predicted"/>
<name>A0A3M0JP62_HIRRU</name>
<dbReference type="InterPro" id="IPR036397">
    <property type="entry name" value="RNaseH_sf"/>
</dbReference>
<dbReference type="InterPro" id="IPR050462">
    <property type="entry name" value="Retroviral_Gag-Pol_poly"/>
</dbReference>
<feature type="compositionally biased region" description="Basic and acidic residues" evidence="2">
    <location>
        <begin position="279"/>
        <end position="291"/>
    </location>
</feature>
<dbReference type="SUPFAM" id="SSF47943">
    <property type="entry name" value="Retrovirus capsid protein, N-terminal core domain"/>
    <property type="match status" value="1"/>
</dbReference>
<dbReference type="InterPro" id="IPR003036">
    <property type="entry name" value="Gag_P30"/>
</dbReference>
<evidence type="ECO:0000256" key="2">
    <source>
        <dbReference type="SAM" id="MobiDB-lite"/>
    </source>
</evidence>
<dbReference type="Pfam" id="PF00075">
    <property type="entry name" value="RNase_H"/>
    <property type="match status" value="1"/>
</dbReference>
<dbReference type="OrthoDB" id="9049599at2759"/>
<evidence type="ECO:0000259" key="3">
    <source>
        <dbReference type="PROSITE" id="PS50879"/>
    </source>
</evidence>
<accession>A0A3M0JP62</accession>
<dbReference type="InterPro" id="IPR002156">
    <property type="entry name" value="RNaseH_domain"/>
</dbReference>
<dbReference type="GO" id="GO:0004523">
    <property type="term" value="F:RNA-DNA hybrid ribonuclease activity"/>
    <property type="evidence" value="ECO:0007669"/>
    <property type="project" value="InterPro"/>
</dbReference>
<comment type="caution">
    <text evidence="4">The sequence shown here is derived from an EMBL/GenBank/DDBJ whole genome shotgun (WGS) entry which is preliminary data.</text>
</comment>
<reference evidence="4 5" key="1">
    <citation type="submission" date="2018-07" db="EMBL/GenBank/DDBJ databases">
        <title>A high quality draft genome assembly of the barn swallow (H. rustica rustica).</title>
        <authorList>
            <person name="Formenti G."/>
            <person name="Chiara M."/>
            <person name="Poveda L."/>
            <person name="Francoijs K.-J."/>
            <person name="Bonisoli-Alquati A."/>
            <person name="Canova L."/>
            <person name="Gianfranceschi L."/>
            <person name="Horner D.S."/>
            <person name="Saino N."/>
        </authorList>
    </citation>
    <scope>NUCLEOTIDE SEQUENCE [LARGE SCALE GENOMIC DNA]</scope>
    <source>
        <strain evidence="4">Chelidonia</strain>
        <tissue evidence="4">Blood</tissue>
    </source>
</reference>
<feature type="region of interest" description="Disordered" evidence="2">
    <location>
        <begin position="1"/>
        <end position="39"/>
    </location>
</feature>
<dbReference type="CDD" id="cd09273">
    <property type="entry name" value="RNase_HI_RT_Bel"/>
    <property type="match status" value="1"/>
</dbReference>
<feature type="region of interest" description="Disordered" evidence="2">
    <location>
        <begin position="279"/>
        <end position="302"/>
    </location>
</feature>
<evidence type="ECO:0000313" key="4">
    <source>
        <dbReference type="EMBL" id="RMC02639.1"/>
    </source>
</evidence>
<gene>
    <name evidence="4" type="ORF">DUI87_20794</name>
</gene>
<feature type="coiled-coil region" evidence="1">
    <location>
        <begin position="878"/>
        <end position="922"/>
    </location>
</feature>
<organism evidence="4 5">
    <name type="scientific">Hirundo rustica rustica</name>
    <dbReference type="NCBI Taxonomy" id="333673"/>
    <lineage>
        <taxon>Eukaryota</taxon>
        <taxon>Metazoa</taxon>
        <taxon>Chordata</taxon>
        <taxon>Craniata</taxon>
        <taxon>Vertebrata</taxon>
        <taxon>Euteleostomi</taxon>
        <taxon>Archelosauria</taxon>
        <taxon>Archosauria</taxon>
        <taxon>Dinosauria</taxon>
        <taxon>Saurischia</taxon>
        <taxon>Theropoda</taxon>
        <taxon>Coelurosauria</taxon>
        <taxon>Aves</taxon>
        <taxon>Neognathae</taxon>
        <taxon>Neoaves</taxon>
        <taxon>Telluraves</taxon>
        <taxon>Australaves</taxon>
        <taxon>Passeriformes</taxon>
        <taxon>Sylvioidea</taxon>
        <taxon>Hirundinidae</taxon>
        <taxon>Hirundo</taxon>
    </lineage>
</organism>
<evidence type="ECO:0000313" key="5">
    <source>
        <dbReference type="Proteomes" id="UP000269221"/>
    </source>
</evidence>
<evidence type="ECO:0000256" key="1">
    <source>
        <dbReference type="SAM" id="Coils"/>
    </source>
</evidence>
<sequence length="973" mass="110240">MAPQVPAEAKHTPPARRTRRQQKRMNEAESEGEGEKANLFPLREVPTAPGIIGYVNVPINTSDVRTFKKEMGKLMDDPSGVSERLDEFLGTSIYSYEDLTAILRSLFNTEEREMIRQAGIREWERRNPQSTPGDQKWPSQDPRWNAQTEEGRRNMIDMRNIIIQGIREAVPRGQNLSKVFGECQGKEETPTEWLERLRKSLQMYSGTDPDSPVGEVLLKTQFVAKSWEDIRKKLEKIEGWQEKGLQELLREAQKIYMRRDEEKQKIQARVLVAAVREAQKQERPRASEKPLKKGPSKGPVRPQKGIPAIVAVALLVEEAKKITFGAHMVVYTPHNVRTILQQKAEKWLMDARLLKYEAILIHAPELELRTTQANNPAGFLYGEALGKPMHICSDLIELQTKVREDLEDEELDEGEKWFVDGLARVIEGKRKSGYAIINGKTREVVKSGPLSASWSAQACELYAVLQALRELKGKTGTIFTDSKYAFGVVHTFGKIWEERGLINTRGKNLVHEDLIRQILEAVREPKAIAVVYVKGHQAGLQFRIRGNNLADQEARKAALLTLEIPENIPKGPQEFPPHPTEKEIEDFKKIGGTLENGRWKLTDGRELIPKAYARKILKRLHSQTHWGTQALADQFLRFFGCKGGNNSKGDTLKGAPVGTLKNIPAARKVVYPAVGGTPTGEGLSRGIRLWVTLVTLSLAVYPTNGLPNLKEETGKGTDPPEVHSELTWDQVSKSRVRVDWSTLQKGGDYKLNSGLQMNKTNNPLAMSRKRRELKDLPFIPTCMECNKTVWIGGKKESTFVGYLQVNQLCYDKKKLDMCTLNGKTYWVGQNKKLQTNSLSGGPILLDLLSENDERVCLKLEKVFCFSKDEEGLDPENKIQKVALELKRQELEAKRKRMEQERMRTLSEQYEQLERESSDWSLSASSKNLFLDLVQEIATELGLTNCWICGGLRSAERWPWKGIGERKEKKGVNG</sequence>
<feature type="region of interest" description="Disordered" evidence="2">
    <location>
        <begin position="119"/>
        <end position="148"/>
    </location>
</feature>
<feature type="compositionally biased region" description="Basic residues" evidence="2">
    <location>
        <begin position="13"/>
        <end position="23"/>
    </location>
</feature>
<keyword evidence="1" id="KW-0175">Coiled coil</keyword>
<dbReference type="SUPFAM" id="SSF53098">
    <property type="entry name" value="Ribonuclease H-like"/>
    <property type="match status" value="1"/>
</dbReference>
<dbReference type="InterPro" id="IPR008919">
    <property type="entry name" value="Retrov_capsid_N"/>
</dbReference>
<dbReference type="EMBL" id="QRBI01000132">
    <property type="protein sequence ID" value="RMC02639.1"/>
    <property type="molecule type" value="Genomic_DNA"/>
</dbReference>
<protein>
    <recommendedName>
        <fullName evidence="3">RNase H type-1 domain-containing protein</fullName>
    </recommendedName>
</protein>
<dbReference type="GO" id="GO:0003676">
    <property type="term" value="F:nucleic acid binding"/>
    <property type="evidence" value="ECO:0007669"/>
    <property type="project" value="InterPro"/>
</dbReference>
<dbReference type="InterPro" id="IPR012337">
    <property type="entry name" value="RNaseH-like_sf"/>
</dbReference>
<dbReference type="Gene3D" id="1.10.375.10">
    <property type="entry name" value="Human Immunodeficiency Virus Type 1 Capsid Protein"/>
    <property type="match status" value="1"/>
</dbReference>
<dbReference type="Gene3D" id="3.30.420.10">
    <property type="entry name" value="Ribonuclease H-like superfamily/Ribonuclease H"/>
    <property type="match status" value="1"/>
</dbReference>
<dbReference type="Proteomes" id="UP000269221">
    <property type="component" value="Unassembled WGS sequence"/>
</dbReference>
<dbReference type="Gene3D" id="1.10.340.70">
    <property type="match status" value="1"/>
</dbReference>
<dbReference type="GO" id="GO:0019068">
    <property type="term" value="P:virion assembly"/>
    <property type="evidence" value="ECO:0007669"/>
    <property type="project" value="InterPro"/>
</dbReference>
<keyword evidence="5" id="KW-1185">Reference proteome</keyword>